<comment type="caution">
    <text evidence="3">The sequence shown here is derived from an EMBL/GenBank/DDBJ whole genome shotgun (WGS) entry which is preliminary data.</text>
</comment>
<feature type="domain" description="Reverse transcriptase" evidence="2">
    <location>
        <begin position="429"/>
        <end position="695"/>
    </location>
</feature>
<sequence>MKGLSCLTNLISFYDKVTHLVDEGKAVHVVYLDFSKAFDAISHSILLEKLAAHGLDRQTLHWLKAWLDGQAQRVVVNGVKCSWWPVTSGVPQGSVLGPVLLNIFIKDVDEGIEGTLSQFADDTKLCGSVDLLEGGKGPQRDLDRLDQWAKANCLRFNKARCRVLHLGHNNLMQCYRLGEEWLHMSQQCAQVAKKANSILACIRNSVASRNKEVIVPLYSALVRPHLEYCVQFWAPHSKKDIEVLECVQRRATKLVKGLEHKSDEERLRELGLFSLEKRRLRGDLLTLYNYLKGGCSQDSEVIRDMMHINTKSKEKCQKYVSDKRRTRENVGPLQNETGDLVTQDMEKAEVLNDFFATVFTGKCLSHTAQVAEGRDWENAEPPTVGEDQVREYLRNLKVHKSMGPDEMHPRVLRELADEVARPLSIIFEKSWQSGEVPADWKRGNKTPIFKKGKKEDPGNYRPVRLTSVHGKIMEQTLLETVLRHMEDKEVIGDSQHGFTRGKSCLTNLVAFLGGVTVSVDKGRAADVIYLDLCKAFDTVPHDNLVSKLERHGFDGWTTRWIRNWLDGHTHRVVVNSSMSKWKTVTSGVPQGSVLGPALFNIFVGDMDSGIERTLSKFANDTKLCGVVDMLEGRDAIQRDLDRLERWACANHMKFNKAKCKVLHVGRRNPKYDYRLGEEWIDSSPEEKKFWVLIDEKLNMSQQCALAAQKANCVLGCIKRGVTSRSREGILPLYSALMRPHLEWGPSTGETLTCWSESRGGHEADQRAGAPLL</sequence>
<proteinExistence type="predicted"/>
<feature type="domain" description="Reverse transcriptase" evidence="2">
    <location>
        <begin position="1"/>
        <end position="186"/>
    </location>
</feature>
<dbReference type="SUPFAM" id="SSF56672">
    <property type="entry name" value="DNA/RNA polymerases"/>
    <property type="match status" value="2"/>
</dbReference>
<reference evidence="3 4" key="1">
    <citation type="submission" date="2024-06" db="EMBL/GenBank/DDBJ databases">
        <title>The draft genome of Grus japonensis, version 3.</title>
        <authorList>
            <person name="Nabeshima K."/>
            <person name="Suzuki S."/>
            <person name="Onuma M."/>
        </authorList>
    </citation>
    <scope>NUCLEOTIDE SEQUENCE [LARGE SCALE GENOMIC DNA]</scope>
    <source>
        <strain evidence="3 4">451A</strain>
    </source>
</reference>
<protein>
    <submittedName>
        <fullName evidence="3">Mitochondrial enolase superfamily member 1</fullName>
    </submittedName>
</protein>
<dbReference type="PROSITE" id="PS50878">
    <property type="entry name" value="RT_POL"/>
    <property type="match status" value="2"/>
</dbReference>
<dbReference type="AlphaFoldDB" id="A0ABC9W5H1"/>
<dbReference type="Pfam" id="PF00078">
    <property type="entry name" value="RVT_1"/>
    <property type="match status" value="2"/>
</dbReference>
<dbReference type="Proteomes" id="UP001623348">
    <property type="component" value="Unassembled WGS sequence"/>
</dbReference>
<feature type="region of interest" description="Disordered" evidence="1">
    <location>
        <begin position="442"/>
        <end position="461"/>
    </location>
</feature>
<accession>A0ABC9W5H1</accession>
<evidence type="ECO:0000259" key="2">
    <source>
        <dbReference type="PROSITE" id="PS50878"/>
    </source>
</evidence>
<dbReference type="EMBL" id="BAAFJT010000001">
    <property type="protein sequence ID" value="GAB0180809.1"/>
    <property type="molecule type" value="Genomic_DNA"/>
</dbReference>
<evidence type="ECO:0000256" key="1">
    <source>
        <dbReference type="SAM" id="MobiDB-lite"/>
    </source>
</evidence>
<gene>
    <name evidence="3" type="ORF">GRJ2_000546200</name>
</gene>
<name>A0ABC9W5H1_GRUJA</name>
<keyword evidence="4" id="KW-1185">Reference proteome</keyword>
<evidence type="ECO:0000313" key="3">
    <source>
        <dbReference type="EMBL" id="GAB0180809.1"/>
    </source>
</evidence>
<dbReference type="InterPro" id="IPR000477">
    <property type="entry name" value="RT_dom"/>
</dbReference>
<organism evidence="3 4">
    <name type="scientific">Grus japonensis</name>
    <name type="common">Japanese crane</name>
    <name type="synonym">Red-crowned crane</name>
    <dbReference type="NCBI Taxonomy" id="30415"/>
    <lineage>
        <taxon>Eukaryota</taxon>
        <taxon>Metazoa</taxon>
        <taxon>Chordata</taxon>
        <taxon>Craniata</taxon>
        <taxon>Vertebrata</taxon>
        <taxon>Euteleostomi</taxon>
        <taxon>Archelosauria</taxon>
        <taxon>Archosauria</taxon>
        <taxon>Dinosauria</taxon>
        <taxon>Saurischia</taxon>
        <taxon>Theropoda</taxon>
        <taxon>Coelurosauria</taxon>
        <taxon>Aves</taxon>
        <taxon>Neognathae</taxon>
        <taxon>Neoaves</taxon>
        <taxon>Gruiformes</taxon>
        <taxon>Gruidae</taxon>
        <taxon>Grus</taxon>
    </lineage>
</organism>
<dbReference type="PANTHER" id="PTHR33332">
    <property type="entry name" value="REVERSE TRANSCRIPTASE DOMAIN-CONTAINING PROTEIN"/>
    <property type="match status" value="1"/>
</dbReference>
<dbReference type="InterPro" id="IPR043502">
    <property type="entry name" value="DNA/RNA_pol_sf"/>
</dbReference>
<evidence type="ECO:0000313" key="4">
    <source>
        <dbReference type="Proteomes" id="UP001623348"/>
    </source>
</evidence>
<dbReference type="CDD" id="cd01650">
    <property type="entry name" value="RT_nLTR_like"/>
    <property type="match status" value="1"/>
</dbReference>